<protein>
    <submittedName>
        <fullName evidence="3">Uncharacterized protein</fullName>
    </submittedName>
</protein>
<dbReference type="eggNOG" id="ENOG50314ZA">
    <property type="taxonomic scope" value="Bacteria"/>
</dbReference>
<evidence type="ECO:0000256" key="2">
    <source>
        <dbReference type="SAM" id="MobiDB-lite"/>
    </source>
</evidence>
<feature type="region of interest" description="Disordered" evidence="2">
    <location>
        <begin position="148"/>
        <end position="168"/>
    </location>
</feature>
<dbReference type="OrthoDB" id="361920at2"/>
<dbReference type="EMBL" id="AGRW01000054">
    <property type="protein sequence ID" value="EIC00737.1"/>
    <property type="molecule type" value="Genomic_DNA"/>
</dbReference>
<evidence type="ECO:0000313" key="3">
    <source>
        <dbReference type="EMBL" id="EIC00737.1"/>
    </source>
</evidence>
<comment type="caution">
    <text evidence="3">The sequence shown here is derived from an EMBL/GenBank/DDBJ whole genome shotgun (WGS) entry which is preliminary data.</text>
</comment>
<sequence length="229" mass="25780">MGLFLPVLICFFNVFMWIVLIKKFRKLFSTDGIIASAREELNRMIDDVNRNTAKDLNLLDSKMREAERLVSEAEKRIAVLNSELSQKSQASDFMQVIRGEREEVPAAPSRRPPVEDAREENPPADETPDVKYFSQARNPVEHYVKNSGEVQPAAAHEPPLSQPAENAGVQAQQARSMPSVSFAETPIRPKEAFSDKVRNLFAQGFDVETIAKELDSSTTEVQLIIDMNF</sequence>
<name>H7EPA4_9SPIR</name>
<keyword evidence="1" id="KW-0175">Coiled coil</keyword>
<keyword evidence="4" id="KW-1185">Reference proteome</keyword>
<feature type="compositionally biased region" description="Basic and acidic residues" evidence="2">
    <location>
        <begin position="112"/>
        <end position="121"/>
    </location>
</feature>
<feature type="coiled-coil region" evidence="1">
    <location>
        <begin position="34"/>
        <end position="90"/>
    </location>
</feature>
<dbReference type="PATRIC" id="fig|907348.3.peg.2797"/>
<organism evidence="3 4">
    <name type="scientific">Treponema saccharophilum DSM 2985</name>
    <dbReference type="NCBI Taxonomy" id="907348"/>
    <lineage>
        <taxon>Bacteria</taxon>
        <taxon>Pseudomonadati</taxon>
        <taxon>Spirochaetota</taxon>
        <taxon>Spirochaetia</taxon>
        <taxon>Spirochaetales</taxon>
        <taxon>Treponemataceae</taxon>
        <taxon>Treponema</taxon>
    </lineage>
</organism>
<evidence type="ECO:0000313" key="4">
    <source>
        <dbReference type="Proteomes" id="UP000003571"/>
    </source>
</evidence>
<gene>
    <name evidence="3" type="ORF">TresaDRAFT_0210</name>
</gene>
<dbReference type="STRING" id="907348.TresaDRAFT_0210"/>
<evidence type="ECO:0000256" key="1">
    <source>
        <dbReference type="SAM" id="Coils"/>
    </source>
</evidence>
<feature type="region of interest" description="Disordered" evidence="2">
    <location>
        <begin position="102"/>
        <end position="130"/>
    </location>
</feature>
<dbReference type="RefSeq" id="WP_002706419.1">
    <property type="nucleotide sequence ID" value="NZ_AGRW01000054.1"/>
</dbReference>
<accession>H7EPA4</accession>
<dbReference type="Proteomes" id="UP000003571">
    <property type="component" value="Unassembled WGS sequence"/>
</dbReference>
<dbReference type="AlphaFoldDB" id="H7EPA4"/>
<reference evidence="3 4" key="1">
    <citation type="submission" date="2011-09" db="EMBL/GenBank/DDBJ databases">
        <title>The draft genome of Treponema saccharophilum DSM 2985.</title>
        <authorList>
            <consortium name="US DOE Joint Genome Institute (JGI-PGF)"/>
            <person name="Lucas S."/>
            <person name="Copeland A."/>
            <person name="Lapidus A."/>
            <person name="Glavina del Rio T."/>
            <person name="Dalin E."/>
            <person name="Tice H."/>
            <person name="Bruce D."/>
            <person name="Goodwin L."/>
            <person name="Pitluck S."/>
            <person name="Peters L."/>
            <person name="Kyrpides N."/>
            <person name="Mavromatis K."/>
            <person name="Ivanova N."/>
            <person name="Markowitz V."/>
            <person name="Cheng J.-F."/>
            <person name="Hugenholtz P."/>
            <person name="Woyke T."/>
            <person name="Wu D."/>
            <person name="Gronow S."/>
            <person name="Wellnitz S."/>
            <person name="Brambilla E."/>
            <person name="Klenk H.-P."/>
            <person name="Eisen J.A."/>
        </authorList>
    </citation>
    <scope>NUCLEOTIDE SEQUENCE [LARGE SCALE GENOMIC DNA]</scope>
    <source>
        <strain evidence="3 4">DSM 2985</strain>
    </source>
</reference>
<proteinExistence type="predicted"/>